<dbReference type="PIRSF" id="PIRSF006593">
    <property type="entry name" value="UCP006593"/>
    <property type="match status" value="1"/>
</dbReference>
<dbReference type="InterPro" id="IPR014444">
    <property type="entry name" value="PH1575-like"/>
</dbReference>
<sequence>KMIKPDIASDIVISAQKKLMEFLTDVDINKTSAPIVGQFAYNLVAEMLGLEDPYQHLKDEYNQLALELYDEVKGIVDSAKDPLFEAIAVAALGNTIDFAAQHQIDLIGDFKNFSLQSFKINDYNEFKKSLEIINRNEGQLLILADNCGEIVFDKLLVETIKKLYPDLEIIVAVRSKPIINDATLKDAEFIGLTNIVKVIESCPVPGIDLPSATEEFKKYFHEKNGIILSKGQGNFETMYGMEIPNKELFYLLKAKCVLMERIFKAKIGDLIFKKKTANF</sequence>
<dbReference type="InterPro" id="IPR036075">
    <property type="entry name" value="ARMT-1-like_metal-bd_sf"/>
</dbReference>
<dbReference type="Gene3D" id="1.10.285.20">
    <property type="entry name" value="Uncharacterised protein PF01937, DUF89, domain 2"/>
    <property type="match status" value="1"/>
</dbReference>
<name>X0T8A1_9ZZZZ</name>
<gene>
    <name evidence="2" type="ORF">S01H1_14381</name>
</gene>
<comment type="caution">
    <text evidence="2">The sequence shown here is derived from an EMBL/GenBank/DDBJ whole genome shotgun (WGS) entry which is preliminary data.</text>
</comment>
<protein>
    <recommendedName>
        <fullName evidence="1">Damage-control phosphatase ARMT1-like metal-binding domain-containing protein</fullName>
    </recommendedName>
</protein>
<dbReference type="SUPFAM" id="SSF111321">
    <property type="entry name" value="AF1104-like"/>
    <property type="match status" value="1"/>
</dbReference>
<accession>X0T8A1</accession>
<dbReference type="Gene3D" id="3.40.50.10880">
    <property type="entry name" value="Uncharacterised protein PF01937, DUF89, domain 3"/>
    <property type="match status" value="1"/>
</dbReference>
<feature type="domain" description="Damage-control phosphatase ARMT1-like metal-binding" evidence="1">
    <location>
        <begin position="16"/>
        <end position="269"/>
    </location>
</feature>
<proteinExistence type="predicted"/>
<dbReference type="AlphaFoldDB" id="X0T8A1"/>
<dbReference type="EMBL" id="BARS01007476">
    <property type="protein sequence ID" value="GAF83536.1"/>
    <property type="molecule type" value="Genomic_DNA"/>
</dbReference>
<evidence type="ECO:0000259" key="1">
    <source>
        <dbReference type="Pfam" id="PF01937"/>
    </source>
</evidence>
<organism evidence="2">
    <name type="scientific">marine sediment metagenome</name>
    <dbReference type="NCBI Taxonomy" id="412755"/>
    <lineage>
        <taxon>unclassified sequences</taxon>
        <taxon>metagenomes</taxon>
        <taxon>ecological metagenomes</taxon>
    </lineage>
</organism>
<dbReference type="Pfam" id="PF01937">
    <property type="entry name" value="ARMT1-like_dom"/>
    <property type="match status" value="1"/>
</dbReference>
<reference evidence="2" key="1">
    <citation type="journal article" date="2014" name="Front. Microbiol.">
        <title>High frequency of phylogenetically diverse reductive dehalogenase-homologous genes in deep subseafloor sedimentary metagenomes.</title>
        <authorList>
            <person name="Kawai M."/>
            <person name="Futagami T."/>
            <person name="Toyoda A."/>
            <person name="Takaki Y."/>
            <person name="Nishi S."/>
            <person name="Hori S."/>
            <person name="Arai W."/>
            <person name="Tsubouchi T."/>
            <person name="Morono Y."/>
            <person name="Uchiyama I."/>
            <person name="Ito T."/>
            <person name="Fujiyama A."/>
            <person name="Inagaki F."/>
            <person name="Takami H."/>
        </authorList>
    </citation>
    <scope>NUCLEOTIDE SEQUENCE</scope>
    <source>
        <strain evidence="2">Expedition CK06-06</strain>
    </source>
</reference>
<evidence type="ECO:0000313" key="2">
    <source>
        <dbReference type="EMBL" id="GAF83536.1"/>
    </source>
</evidence>
<dbReference type="InterPro" id="IPR002791">
    <property type="entry name" value="ARMT1-like_metal-bd"/>
</dbReference>
<feature type="non-terminal residue" evidence="2">
    <location>
        <position position="1"/>
    </location>
</feature>